<evidence type="ECO:0000256" key="3">
    <source>
        <dbReference type="ARBA" id="ARBA00022989"/>
    </source>
</evidence>
<comment type="caution">
    <text evidence="7">The sequence shown here is derived from an EMBL/GenBank/DDBJ whole genome shotgun (WGS) entry which is preliminary data.</text>
</comment>
<keyword evidence="4 5" id="KW-0472">Membrane</keyword>
<dbReference type="Proteomes" id="UP000603141">
    <property type="component" value="Unassembled WGS sequence"/>
</dbReference>
<comment type="subcellular location">
    <subcellularLocation>
        <location evidence="1">Membrane</location>
        <topology evidence="1">Multi-pass membrane protein</topology>
    </subcellularLocation>
</comment>
<dbReference type="RefSeq" id="WP_200266826.1">
    <property type="nucleotide sequence ID" value="NZ_JAENIJ010000002.1"/>
</dbReference>
<dbReference type="GO" id="GO:0006508">
    <property type="term" value="P:proteolysis"/>
    <property type="evidence" value="ECO:0007669"/>
    <property type="project" value="UniProtKB-KW"/>
</dbReference>
<protein>
    <submittedName>
        <fullName evidence="7">Rhomboid family intramembrane serine protease</fullName>
    </submittedName>
</protein>
<evidence type="ECO:0000256" key="2">
    <source>
        <dbReference type="ARBA" id="ARBA00022692"/>
    </source>
</evidence>
<reference evidence="7" key="1">
    <citation type="submission" date="2021-01" db="EMBL/GenBank/DDBJ databases">
        <title>Modified the classification status of verrucomicrobia.</title>
        <authorList>
            <person name="Feng X."/>
        </authorList>
    </citation>
    <scope>NUCLEOTIDE SEQUENCE</scope>
    <source>
        <strain evidence="7">KCTC 22041</strain>
    </source>
</reference>
<gene>
    <name evidence="7" type="ORF">JIN85_01320</name>
</gene>
<dbReference type="PANTHER" id="PTHR43066">
    <property type="entry name" value="RHOMBOID-RELATED PROTEIN"/>
    <property type="match status" value="1"/>
</dbReference>
<dbReference type="GO" id="GO:0004252">
    <property type="term" value="F:serine-type endopeptidase activity"/>
    <property type="evidence" value="ECO:0007669"/>
    <property type="project" value="InterPro"/>
</dbReference>
<dbReference type="GO" id="GO:0016020">
    <property type="term" value="C:membrane"/>
    <property type="evidence" value="ECO:0007669"/>
    <property type="project" value="UniProtKB-SubCell"/>
</dbReference>
<feature type="transmembrane region" description="Helical" evidence="5">
    <location>
        <begin position="84"/>
        <end position="107"/>
    </location>
</feature>
<evidence type="ECO:0000256" key="5">
    <source>
        <dbReference type="SAM" id="Phobius"/>
    </source>
</evidence>
<evidence type="ECO:0000256" key="1">
    <source>
        <dbReference type="ARBA" id="ARBA00004141"/>
    </source>
</evidence>
<keyword evidence="7" id="KW-0645">Protease</keyword>
<feature type="transmembrane region" description="Helical" evidence="5">
    <location>
        <begin position="169"/>
        <end position="186"/>
    </location>
</feature>
<feature type="transmembrane region" description="Helical" evidence="5">
    <location>
        <begin position="255"/>
        <end position="272"/>
    </location>
</feature>
<organism evidence="7 8">
    <name type="scientific">Luteolibacter pohnpeiensis</name>
    <dbReference type="NCBI Taxonomy" id="454153"/>
    <lineage>
        <taxon>Bacteria</taxon>
        <taxon>Pseudomonadati</taxon>
        <taxon>Verrucomicrobiota</taxon>
        <taxon>Verrucomicrobiia</taxon>
        <taxon>Verrucomicrobiales</taxon>
        <taxon>Verrucomicrobiaceae</taxon>
        <taxon>Luteolibacter</taxon>
    </lineage>
</organism>
<sequence length="274" mass="30277">MAMEEAQQELERKEVVVGIWPSLQAACERALVILAMRRSCWVEEERPGSFALHAEPEDELAIRQELELYEDEESQRIEPVELPVFPPGFAWFSVWLAALVSVFIWQLNDPAVTGRFSNSSLGMIDQHEWWRPFTALFLHGGVGHLLGNLCIGGVFCVMVAQTLGAWRGWPLILLAGTLGNALNAWLRYPAAFQSIGASTMTFAALGVLVGVAAFRSWRGRSFLQLRPLMVPVMVGLIMLGWFGISGENTDIGGHFAGWSCGVIGGFATGRWIRS</sequence>
<evidence type="ECO:0000256" key="4">
    <source>
        <dbReference type="ARBA" id="ARBA00023136"/>
    </source>
</evidence>
<keyword evidence="3 5" id="KW-1133">Transmembrane helix</keyword>
<dbReference type="InterPro" id="IPR035952">
    <property type="entry name" value="Rhomboid-like_sf"/>
</dbReference>
<evidence type="ECO:0000313" key="7">
    <source>
        <dbReference type="EMBL" id="MBK1881032.1"/>
    </source>
</evidence>
<proteinExistence type="predicted"/>
<dbReference type="Pfam" id="PF01694">
    <property type="entry name" value="Rhomboid"/>
    <property type="match status" value="1"/>
</dbReference>
<feature type="domain" description="Peptidase S54 rhomboid" evidence="6">
    <location>
        <begin position="127"/>
        <end position="269"/>
    </location>
</feature>
<dbReference type="SUPFAM" id="SSF144091">
    <property type="entry name" value="Rhomboid-like"/>
    <property type="match status" value="1"/>
</dbReference>
<keyword evidence="2 5" id="KW-0812">Transmembrane</keyword>
<name>A0A934VT20_9BACT</name>
<feature type="transmembrane region" description="Helical" evidence="5">
    <location>
        <begin position="136"/>
        <end position="157"/>
    </location>
</feature>
<dbReference type="InterPro" id="IPR022764">
    <property type="entry name" value="Peptidase_S54_rhomboid_dom"/>
</dbReference>
<feature type="transmembrane region" description="Helical" evidence="5">
    <location>
        <begin position="192"/>
        <end position="213"/>
    </location>
</feature>
<dbReference type="Gene3D" id="1.20.1540.10">
    <property type="entry name" value="Rhomboid-like"/>
    <property type="match status" value="1"/>
</dbReference>
<keyword evidence="8" id="KW-1185">Reference proteome</keyword>
<accession>A0A934VT20</accession>
<dbReference type="EMBL" id="JAENIJ010000002">
    <property type="protein sequence ID" value="MBK1881032.1"/>
    <property type="molecule type" value="Genomic_DNA"/>
</dbReference>
<dbReference type="AlphaFoldDB" id="A0A934VT20"/>
<feature type="transmembrane region" description="Helical" evidence="5">
    <location>
        <begin position="225"/>
        <end position="243"/>
    </location>
</feature>
<dbReference type="PANTHER" id="PTHR43066:SF5">
    <property type="entry name" value="RHOMBOID-LIKE PROTEIN 11, CHLOROPLASTIC-RELATED"/>
    <property type="match status" value="1"/>
</dbReference>
<evidence type="ECO:0000259" key="6">
    <source>
        <dbReference type="Pfam" id="PF01694"/>
    </source>
</evidence>
<keyword evidence="7" id="KW-0378">Hydrolase</keyword>
<evidence type="ECO:0000313" key="8">
    <source>
        <dbReference type="Proteomes" id="UP000603141"/>
    </source>
</evidence>